<protein>
    <submittedName>
        <fullName evidence="2">Uncharacterized protein</fullName>
    </submittedName>
</protein>
<proteinExistence type="predicted"/>
<sequence length="142" mass="15343">MSQAALEGAKSARFILRAAIAGERLTALVATATGRWKPNEGWRQVTTRPGSNYPWSIHQQQSSGTRGSDIFELRLVGNGQDGGVWDAAGMPSKLFQRDQSRAALHVVVIIRRILELTPPQPHPGVSATTVDTARPAANRPLP</sequence>
<dbReference type="EMBL" id="DF846832">
    <property type="protein sequence ID" value="GAT51022.1"/>
    <property type="molecule type" value="Genomic_DNA"/>
</dbReference>
<accession>A0ABQ0LKH2</accession>
<evidence type="ECO:0000313" key="3">
    <source>
        <dbReference type="Proteomes" id="UP000815677"/>
    </source>
</evidence>
<evidence type="ECO:0000256" key="1">
    <source>
        <dbReference type="SAM" id="MobiDB-lite"/>
    </source>
</evidence>
<gene>
    <name evidence="2" type="ORF">MCHLO_08200</name>
</gene>
<reference evidence="2" key="1">
    <citation type="submission" date="2014-09" db="EMBL/GenBank/DDBJ databases">
        <title>Genome sequence of the luminous mushroom Mycena chlorophos for searching fungal bioluminescence genes.</title>
        <authorList>
            <person name="Tanaka Y."/>
            <person name="Kasuga D."/>
            <person name="Oba Y."/>
            <person name="Hase S."/>
            <person name="Sato K."/>
            <person name="Oba Y."/>
            <person name="Sakakibara Y."/>
        </authorList>
    </citation>
    <scope>NUCLEOTIDE SEQUENCE</scope>
</reference>
<organism evidence="2 3">
    <name type="scientific">Mycena chlorophos</name>
    <name type="common">Agaric fungus</name>
    <name type="synonym">Agaricus chlorophos</name>
    <dbReference type="NCBI Taxonomy" id="658473"/>
    <lineage>
        <taxon>Eukaryota</taxon>
        <taxon>Fungi</taxon>
        <taxon>Dikarya</taxon>
        <taxon>Basidiomycota</taxon>
        <taxon>Agaricomycotina</taxon>
        <taxon>Agaricomycetes</taxon>
        <taxon>Agaricomycetidae</taxon>
        <taxon>Agaricales</taxon>
        <taxon>Marasmiineae</taxon>
        <taxon>Mycenaceae</taxon>
        <taxon>Mycena</taxon>
    </lineage>
</organism>
<dbReference type="Proteomes" id="UP000815677">
    <property type="component" value="Unassembled WGS sequence"/>
</dbReference>
<keyword evidence="3" id="KW-1185">Reference proteome</keyword>
<feature type="region of interest" description="Disordered" evidence="1">
    <location>
        <begin position="120"/>
        <end position="142"/>
    </location>
</feature>
<evidence type="ECO:0000313" key="2">
    <source>
        <dbReference type="EMBL" id="GAT51022.1"/>
    </source>
</evidence>
<name>A0ABQ0LKH2_MYCCL</name>